<proteinExistence type="predicted"/>
<accession>A0A502FY61</accession>
<feature type="chain" id="PRO_5021214803" description="L,D-transpeptidase" evidence="2">
    <location>
        <begin position="18"/>
        <end position="281"/>
    </location>
</feature>
<evidence type="ECO:0000256" key="2">
    <source>
        <dbReference type="SAM" id="SignalP"/>
    </source>
</evidence>
<comment type="caution">
    <text evidence="3">The sequence shown here is derived from an EMBL/GenBank/DDBJ whole genome shotgun (WGS) entry which is preliminary data.</text>
</comment>
<evidence type="ECO:0000313" key="4">
    <source>
        <dbReference type="Proteomes" id="UP000319931"/>
    </source>
</evidence>
<evidence type="ECO:0000256" key="1">
    <source>
        <dbReference type="SAM" id="MobiDB-lite"/>
    </source>
</evidence>
<dbReference type="RefSeq" id="WP_140849375.1">
    <property type="nucleotide sequence ID" value="NZ_RCZC01000002.1"/>
</dbReference>
<sequence>MAAAVLGLIAGAIGPSAALGRAPLSDKATTSSTVAKPSSRKPAKAGGKIPAKASAKAPPKTGAKTAAARRAAAKVKAKDTPPLPEPVRSEAANRVIAWVASSHDNGTLPYIVIDKQAASLSLFDAAGTFLGETPVLLGIGVGDDSTPGVGSKDLAEIGPAERTTPAGRFVAKFGRAFGHQRVLWVDYANSVALHAVITTHKKERRVERLLSPTPDDNRISFGCINVGTSFYTKQIRSRFLKAGGVVYILPDTKPLDSVFPRLRLLPYLAPGAPSAQPSAQD</sequence>
<name>A0A502FY61_9SPHN</name>
<evidence type="ECO:0008006" key="5">
    <source>
        <dbReference type="Google" id="ProtNLM"/>
    </source>
</evidence>
<organism evidence="3 4">
    <name type="scientific">Sphingomonas glacialis</name>
    <dbReference type="NCBI Taxonomy" id="658225"/>
    <lineage>
        <taxon>Bacteria</taxon>
        <taxon>Pseudomonadati</taxon>
        <taxon>Pseudomonadota</taxon>
        <taxon>Alphaproteobacteria</taxon>
        <taxon>Sphingomonadales</taxon>
        <taxon>Sphingomonadaceae</taxon>
        <taxon>Sphingomonas</taxon>
    </lineage>
</organism>
<evidence type="ECO:0000313" key="3">
    <source>
        <dbReference type="EMBL" id="TPG54351.1"/>
    </source>
</evidence>
<dbReference type="OrthoDB" id="7202732at2"/>
<feature type="region of interest" description="Disordered" evidence="1">
    <location>
        <begin position="18"/>
        <end position="86"/>
    </location>
</feature>
<feature type="compositionally biased region" description="Low complexity" evidence="1">
    <location>
        <begin position="44"/>
        <end position="70"/>
    </location>
</feature>
<feature type="signal peptide" evidence="2">
    <location>
        <begin position="1"/>
        <end position="17"/>
    </location>
</feature>
<feature type="compositionally biased region" description="Polar residues" evidence="1">
    <location>
        <begin position="27"/>
        <end position="36"/>
    </location>
</feature>
<dbReference type="AlphaFoldDB" id="A0A502FY61"/>
<reference evidence="3 4" key="1">
    <citation type="journal article" date="2019" name="Environ. Microbiol.">
        <title>Species interactions and distinct microbial communities in high Arctic permafrost affected cryosols are associated with the CH4 and CO2 gas fluxes.</title>
        <authorList>
            <person name="Altshuler I."/>
            <person name="Hamel J."/>
            <person name="Turney S."/>
            <person name="Magnuson E."/>
            <person name="Levesque R."/>
            <person name="Greer C."/>
            <person name="Whyte L.G."/>
        </authorList>
    </citation>
    <scope>NUCLEOTIDE SEQUENCE [LARGE SCALE GENOMIC DNA]</scope>
    <source>
        <strain evidence="3 4">E6.1</strain>
    </source>
</reference>
<keyword evidence="2" id="KW-0732">Signal</keyword>
<gene>
    <name evidence="3" type="ORF">EAH76_06680</name>
</gene>
<protein>
    <recommendedName>
        <fullName evidence="5">L,D-transpeptidase</fullName>
    </recommendedName>
</protein>
<dbReference type="Proteomes" id="UP000319931">
    <property type="component" value="Unassembled WGS sequence"/>
</dbReference>
<dbReference type="EMBL" id="RCZC01000002">
    <property type="protein sequence ID" value="TPG54351.1"/>
    <property type="molecule type" value="Genomic_DNA"/>
</dbReference>
<keyword evidence="4" id="KW-1185">Reference proteome</keyword>